<sequence length="207" mass="22405">MPALGEIPALHRFVFIRTMVASYEEAEGSGGAGRPADGVADDWRARLRNDTRLLQARAGSLPPFAFYSHRFLEVFRPLILTLAAREGEARAATVEYLAFAPHGFPERGKTILTLDFSPPGRKAAFYDLAPASSETSTSSVDLEAEAAARRTASHVAGYGKLSVKTLLPKEACRMAGVSPLDLKAEAAPQCKRREEGMQEAITWGTGR</sequence>
<dbReference type="AlphaFoldDB" id="A0A1D3CXP2"/>
<dbReference type="EMBL" id="JROU02001576">
    <property type="protein sequence ID" value="OEH75956.1"/>
    <property type="molecule type" value="Genomic_DNA"/>
</dbReference>
<comment type="caution">
    <text evidence="1">The sequence shown here is derived from an EMBL/GenBank/DDBJ whole genome shotgun (WGS) entry which is preliminary data.</text>
</comment>
<evidence type="ECO:0000313" key="1">
    <source>
        <dbReference type="EMBL" id="OEH75956.1"/>
    </source>
</evidence>
<evidence type="ECO:0000313" key="2">
    <source>
        <dbReference type="Proteomes" id="UP000095192"/>
    </source>
</evidence>
<gene>
    <name evidence="1" type="ORF">cyc_01211</name>
</gene>
<accession>A0A1D3CXP2</accession>
<organism evidence="1 2">
    <name type="scientific">Cyclospora cayetanensis</name>
    <dbReference type="NCBI Taxonomy" id="88456"/>
    <lineage>
        <taxon>Eukaryota</taxon>
        <taxon>Sar</taxon>
        <taxon>Alveolata</taxon>
        <taxon>Apicomplexa</taxon>
        <taxon>Conoidasida</taxon>
        <taxon>Coccidia</taxon>
        <taxon>Eucoccidiorida</taxon>
        <taxon>Eimeriorina</taxon>
        <taxon>Eimeriidae</taxon>
        <taxon>Cyclospora</taxon>
    </lineage>
</organism>
<dbReference type="VEuPathDB" id="ToxoDB:cyc_01211"/>
<reference evidence="1 2" key="1">
    <citation type="journal article" date="2016" name="BMC Genomics">
        <title>Comparative genomics reveals Cyclospora cayetanensis possesses coccidia-like metabolism and invasion components but unique surface antigens.</title>
        <authorList>
            <person name="Liu S."/>
            <person name="Wang L."/>
            <person name="Zheng H."/>
            <person name="Xu Z."/>
            <person name="Roellig D.M."/>
            <person name="Li N."/>
            <person name="Frace M.A."/>
            <person name="Tang K."/>
            <person name="Arrowood M.J."/>
            <person name="Moss D.M."/>
            <person name="Zhang L."/>
            <person name="Feng Y."/>
            <person name="Xiao L."/>
        </authorList>
    </citation>
    <scope>NUCLEOTIDE SEQUENCE [LARGE SCALE GENOMIC DNA]</scope>
    <source>
        <strain evidence="1 2">CHN_HEN01</strain>
    </source>
</reference>
<dbReference type="InParanoid" id="A0A1D3CXP2"/>
<name>A0A1D3CXP2_9EIME</name>
<dbReference type="Proteomes" id="UP000095192">
    <property type="component" value="Unassembled WGS sequence"/>
</dbReference>
<keyword evidence="2" id="KW-1185">Reference proteome</keyword>
<proteinExistence type="predicted"/>
<protein>
    <submittedName>
        <fullName evidence="1">Uncharacterized protein</fullName>
    </submittedName>
</protein>